<dbReference type="EMBL" id="JAANER010000001">
    <property type="protein sequence ID" value="KAG9195035.1"/>
    <property type="molecule type" value="Genomic_DNA"/>
</dbReference>
<feature type="region of interest" description="Disordered" evidence="1">
    <location>
        <begin position="1"/>
        <end position="26"/>
    </location>
</feature>
<keyword evidence="3" id="KW-1185">Reference proteome</keyword>
<proteinExistence type="predicted"/>
<accession>A0AAD4IIC6</accession>
<dbReference type="Proteomes" id="UP001199106">
    <property type="component" value="Unassembled WGS sequence"/>
</dbReference>
<sequence length="78" mass="8616">MANPVANPVASPVAVAAPQNTPPPKDTPNCRDCDNFYTKCRASWTCWFNPQACDTSCRADTCRQFDGFCKNNCSYNNC</sequence>
<evidence type="ECO:0000313" key="2">
    <source>
        <dbReference type="EMBL" id="KAG9195035.1"/>
    </source>
</evidence>
<comment type="caution">
    <text evidence="2">The sequence shown here is derived from an EMBL/GenBank/DDBJ whole genome shotgun (WGS) entry which is preliminary data.</text>
</comment>
<gene>
    <name evidence="2" type="ORF">G6011_00155</name>
</gene>
<organism evidence="2 3">
    <name type="scientific">Alternaria panax</name>
    <dbReference type="NCBI Taxonomy" id="48097"/>
    <lineage>
        <taxon>Eukaryota</taxon>
        <taxon>Fungi</taxon>
        <taxon>Dikarya</taxon>
        <taxon>Ascomycota</taxon>
        <taxon>Pezizomycotina</taxon>
        <taxon>Dothideomycetes</taxon>
        <taxon>Pleosporomycetidae</taxon>
        <taxon>Pleosporales</taxon>
        <taxon>Pleosporineae</taxon>
        <taxon>Pleosporaceae</taxon>
        <taxon>Alternaria</taxon>
        <taxon>Alternaria sect. Panax</taxon>
    </lineage>
</organism>
<feature type="compositionally biased region" description="Low complexity" evidence="1">
    <location>
        <begin position="1"/>
        <end position="18"/>
    </location>
</feature>
<reference evidence="2" key="1">
    <citation type="submission" date="2021-07" db="EMBL/GenBank/DDBJ databases">
        <title>Genome Resource of American Ginseng Black Spot Pathogen Alternaria panax.</title>
        <authorList>
            <person name="Qiu C."/>
            <person name="Wang W."/>
            <person name="Liu Z."/>
        </authorList>
    </citation>
    <scope>NUCLEOTIDE SEQUENCE</scope>
    <source>
        <strain evidence="2">BNCC115425</strain>
    </source>
</reference>
<name>A0AAD4IIC6_9PLEO</name>
<protein>
    <submittedName>
        <fullName evidence="2">Uncharacterized protein</fullName>
    </submittedName>
</protein>
<dbReference type="AlphaFoldDB" id="A0AAD4IIC6"/>
<evidence type="ECO:0000256" key="1">
    <source>
        <dbReference type="SAM" id="MobiDB-lite"/>
    </source>
</evidence>
<evidence type="ECO:0000313" key="3">
    <source>
        <dbReference type="Proteomes" id="UP001199106"/>
    </source>
</evidence>